<dbReference type="AlphaFoldDB" id="A0A2Z2KE31"/>
<organism evidence="3 4">
    <name type="scientific">Paenibacillus donghaensis</name>
    <dbReference type="NCBI Taxonomy" id="414771"/>
    <lineage>
        <taxon>Bacteria</taxon>
        <taxon>Bacillati</taxon>
        <taxon>Bacillota</taxon>
        <taxon>Bacilli</taxon>
        <taxon>Bacillales</taxon>
        <taxon>Paenibacillaceae</taxon>
        <taxon>Paenibacillus</taxon>
    </lineage>
</organism>
<dbReference type="OrthoDB" id="2662950at2"/>
<feature type="signal peptide" evidence="2">
    <location>
        <begin position="1"/>
        <end position="26"/>
    </location>
</feature>
<evidence type="ECO:0000313" key="4">
    <source>
        <dbReference type="Proteomes" id="UP000249890"/>
    </source>
</evidence>
<keyword evidence="1" id="KW-0812">Transmembrane</keyword>
<keyword evidence="1" id="KW-0472">Membrane</keyword>
<feature type="transmembrane region" description="Helical" evidence="1">
    <location>
        <begin position="50"/>
        <end position="72"/>
    </location>
</feature>
<feature type="transmembrane region" description="Helical" evidence="1">
    <location>
        <begin position="93"/>
        <end position="116"/>
    </location>
</feature>
<proteinExistence type="predicted"/>
<keyword evidence="1" id="KW-1133">Transmembrane helix</keyword>
<dbReference type="RefSeq" id="WP_087914291.1">
    <property type="nucleotide sequence ID" value="NZ_CP021780.1"/>
</dbReference>
<keyword evidence="2" id="KW-0732">Signal</keyword>
<gene>
    <name evidence="3" type="ORF">B9T62_05330</name>
</gene>
<accession>A0A2Z2KE31</accession>
<evidence type="ECO:0000313" key="3">
    <source>
        <dbReference type="EMBL" id="ASA20269.1"/>
    </source>
</evidence>
<evidence type="ECO:0000256" key="2">
    <source>
        <dbReference type="SAM" id="SignalP"/>
    </source>
</evidence>
<dbReference type="Proteomes" id="UP000249890">
    <property type="component" value="Chromosome"/>
</dbReference>
<dbReference type="KEGG" id="pdh:B9T62_05330"/>
<dbReference type="EMBL" id="CP021780">
    <property type="protein sequence ID" value="ASA20269.1"/>
    <property type="molecule type" value="Genomic_DNA"/>
</dbReference>
<feature type="chain" id="PRO_5016288955" evidence="2">
    <location>
        <begin position="27"/>
        <end position="147"/>
    </location>
</feature>
<reference evidence="3 4" key="1">
    <citation type="submission" date="2017-06" db="EMBL/GenBank/DDBJ databases">
        <title>Complete genome sequence of Paenibacillus donghaensis KCTC 13049T isolated from East Sea sediment, South Korea.</title>
        <authorList>
            <person name="Jung B.K."/>
            <person name="Hong S.-J."/>
            <person name="Shin J.-H."/>
        </authorList>
    </citation>
    <scope>NUCLEOTIDE SEQUENCE [LARGE SCALE GENOMIC DNA]</scope>
    <source>
        <strain evidence="3 4">KCTC 13049</strain>
    </source>
</reference>
<keyword evidence="4" id="KW-1185">Reference proteome</keyword>
<name>A0A2Z2KE31_9BACL</name>
<protein>
    <submittedName>
        <fullName evidence="3">Uncharacterized protein</fullName>
    </submittedName>
</protein>
<sequence length="147" mass="16737">MKINKVGTLFMMVFFSMFVVPMLAHAEDNPITKIKDKMKFNWTVLDGLDFIFTPIGLFISLITIATLIFVVVKVVIKLIKISAGKGSIKDKWFWIEAGLLVFIVFLFISGAFFSFLENVYNWTSKQDIGGTTPTTFIQMVDHIRKLS</sequence>
<evidence type="ECO:0000256" key="1">
    <source>
        <dbReference type="SAM" id="Phobius"/>
    </source>
</evidence>